<dbReference type="RefSeq" id="WP_171675860.1">
    <property type="nucleotide sequence ID" value="NZ_BAAAGT010000001.1"/>
</dbReference>
<gene>
    <name evidence="1" type="ORF">HNR71_001803</name>
    <name evidence="2" type="ORF">HPO96_23250</name>
</gene>
<reference evidence="1 4" key="2">
    <citation type="submission" date="2020-08" db="EMBL/GenBank/DDBJ databases">
        <title>Sequencing the genomes of 1000 actinobacteria strains.</title>
        <authorList>
            <person name="Klenk H.-P."/>
        </authorList>
    </citation>
    <scope>NUCLEOTIDE SEQUENCE [LARGE SCALE GENOMIC DNA]</scope>
    <source>
        <strain evidence="1 4">DSM 15626</strain>
    </source>
</reference>
<dbReference type="EMBL" id="JACHKF010000001">
    <property type="protein sequence ID" value="MBB6566166.1"/>
    <property type="molecule type" value="Genomic_DNA"/>
</dbReference>
<keyword evidence="3" id="KW-1185">Reference proteome</keyword>
<sequence length="164" mass="18795">MYLLESDGRSDEGFAAYREYVAANAERFPAGALSLAQSDWYYGSHDHRSPHDARLETMSLAEQPGPGEAHWQNRLTSLEVTLRGAYDDGHIRLRYPAVHSYRLDGFALRGGHTDWRYDELRLDEDGRLVHEIEWCGMRDTARWLIVADDIELCWRPDVEAGTAL</sequence>
<organism evidence="2 3">
    <name type="scientific">Kribbella sandramycini</name>
    <dbReference type="NCBI Taxonomy" id="60450"/>
    <lineage>
        <taxon>Bacteria</taxon>
        <taxon>Bacillati</taxon>
        <taxon>Actinomycetota</taxon>
        <taxon>Actinomycetes</taxon>
        <taxon>Propionibacteriales</taxon>
        <taxon>Kribbellaceae</taxon>
        <taxon>Kribbella</taxon>
    </lineage>
</organism>
<dbReference type="Proteomes" id="UP000553957">
    <property type="component" value="Unassembled WGS sequence"/>
</dbReference>
<protein>
    <submittedName>
        <fullName evidence="2">Uncharacterized protein</fullName>
    </submittedName>
</protein>
<comment type="caution">
    <text evidence="2">The sequence shown here is derived from an EMBL/GenBank/DDBJ whole genome shotgun (WGS) entry which is preliminary data.</text>
</comment>
<evidence type="ECO:0000313" key="4">
    <source>
        <dbReference type="Proteomes" id="UP000553957"/>
    </source>
</evidence>
<evidence type="ECO:0000313" key="2">
    <source>
        <dbReference type="EMBL" id="NOL43166.1"/>
    </source>
</evidence>
<evidence type="ECO:0000313" key="3">
    <source>
        <dbReference type="Proteomes" id="UP000534306"/>
    </source>
</evidence>
<dbReference type="EMBL" id="JABJRC010000005">
    <property type="protein sequence ID" value="NOL43166.1"/>
    <property type="molecule type" value="Genomic_DNA"/>
</dbReference>
<dbReference type="AlphaFoldDB" id="A0A7Y4L487"/>
<name>A0A7Y4L487_9ACTN</name>
<evidence type="ECO:0000313" key="1">
    <source>
        <dbReference type="EMBL" id="MBB6566166.1"/>
    </source>
</evidence>
<reference evidence="2 3" key="1">
    <citation type="submission" date="2020-05" db="EMBL/GenBank/DDBJ databases">
        <title>Genome sequence of Kribbella sandramycini ATCC 39419.</title>
        <authorList>
            <person name="Maclea K.S."/>
            <person name="Fair J.L."/>
        </authorList>
    </citation>
    <scope>NUCLEOTIDE SEQUENCE [LARGE SCALE GENOMIC DNA]</scope>
    <source>
        <strain evidence="2 3">ATCC 39419</strain>
    </source>
</reference>
<proteinExistence type="predicted"/>
<accession>A0A7Y4L487</accession>
<dbReference type="Proteomes" id="UP000534306">
    <property type="component" value="Unassembled WGS sequence"/>
</dbReference>